<dbReference type="HOGENOM" id="CLU_3021735_0_0_9"/>
<dbReference type="AlphaFoldDB" id="G9YF65"/>
<accession>G9YF65</accession>
<name>G9YF65_9FIRM</name>
<protein>
    <submittedName>
        <fullName evidence="1">Uncharacterized protein</fullName>
    </submittedName>
</protein>
<proteinExistence type="predicted"/>
<dbReference type="Proteomes" id="UP000005481">
    <property type="component" value="Unassembled WGS sequence"/>
</dbReference>
<comment type="caution">
    <text evidence="1">The sequence shown here is derived from an EMBL/GenBank/DDBJ whole genome shotgun (WGS) entry which is preliminary data.</text>
</comment>
<evidence type="ECO:0000313" key="2">
    <source>
        <dbReference type="Proteomes" id="UP000005481"/>
    </source>
</evidence>
<sequence length="55" mass="6694">MERERKNDSRCVLPVIFDRYFSRFLQYNANSLRVLEIDDEFSYNSDINERLMKGV</sequence>
<keyword evidence="2" id="KW-1185">Reference proteome</keyword>
<organism evidence="1 2">
    <name type="scientific">Anaeroglobus geminatus F0357</name>
    <dbReference type="NCBI Taxonomy" id="861450"/>
    <lineage>
        <taxon>Bacteria</taxon>
        <taxon>Bacillati</taxon>
        <taxon>Bacillota</taxon>
        <taxon>Negativicutes</taxon>
        <taxon>Veillonellales</taxon>
        <taxon>Veillonellaceae</taxon>
        <taxon>Anaeroglobus</taxon>
    </lineage>
</organism>
<evidence type="ECO:0000313" key="1">
    <source>
        <dbReference type="EMBL" id="EHM43400.1"/>
    </source>
</evidence>
<dbReference type="STRING" id="861450.HMPREF0080_00275"/>
<gene>
    <name evidence="1" type="ORF">HMPREF0080_00275</name>
</gene>
<dbReference type="EMBL" id="AGCJ01000009">
    <property type="protein sequence ID" value="EHM43400.1"/>
    <property type="molecule type" value="Genomic_DNA"/>
</dbReference>
<reference evidence="1 2" key="1">
    <citation type="submission" date="2011-08" db="EMBL/GenBank/DDBJ databases">
        <authorList>
            <person name="Weinstock G."/>
            <person name="Sodergren E."/>
            <person name="Clifton S."/>
            <person name="Fulton L."/>
            <person name="Fulton B."/>
            <person name="Courtney L."/>
            <person name="Fronick C."/>
            <person name="Harrison M."/>
            <person name="Strong C."/>
            <person name="Farmer C."/>
            <person name="Delahaunty K."/>
            <person name="Markovic C."/>
            <person name="Hall O."/>
            <person name="Minx P."/>
            <person name="Tomlinson C."/>
            <person name="Mitreva M."/>
            <person name="Hou S."/>
            <person name="Chen J."/>
            <person name="Wollam A."/>
            <person name="Pepin K.H."/>
            <person name="Johnson M."/>
            <person name="Bhonagiri V."/>
            <person name="Zhang X."/>
            <person name="Suruliraj S."/>
            <person name="Warren W."/>
            <person name="Chinwalla A."/>
            <person name="Mardis E.R."/>
            <person name="Wilson R.K."/>
        </authorList>
    </citation>
    <scope>NUCLEOTIDE SEQUENCE [LARGE SCALE GENOMIC DNA]</scope>
    <source>
        <strain evidence="1 2">F0357</strain>
    </source>
</reference>